<name>B8CXK3_HALOH</name>
<dbReference type="GO" id="GO:0006094">
    <property type="term" value="P:gluconeogenesis"/>
    <property type="evidence" value="ECO:0007669"/>
    <property type="project" value="UniProtKB-UniPathway"/>
</dbReference>
<dbReference type="SUPFAM" id="SSF51621">
    <property type="entry name" value="Phosphoenolpyruvate/pyruvate domain"/>
    <property type="match status" value="1"/>
</dbReference>
<dbReference type="PANTHER" id="PTHR43030">
    <property type="entry name" value="PHOSPHOENOLPYRUVATE SYNTHASE"/>
    <property type="match status" value="1"/>
</dbReference>
<comment type="pathway">
    <text evidence="3 15">Carbohydrate biosynthesis; gluconeogenesis.</text>
</comment>
<dbReference type="NCBIfam" id="TIGR01418">
    <property type="entry name" value="PEP_synth"/>
    <property type="match status" value="1"/>
</dbReference>
<evidence type="ECO:0000256" key="1">
    <source>
        <dbReference type="ARBA" id="ARBA00001946"/>
    </source>
</evidence>
<dbReference type="InterPro" id="IPR036637">
    <property type="entry name" value="Phosphohistidine_dom_sf"/>
</dbReference>
<feature type="domain" description="PEP-utilising enzyme C-terminal" evidence="18">
    <location>
        <begin position="461"/>
        <end position="755"/>
    </location>
</feature>
<dbReference type="PROSITE" id="PS00370">
    <property type="entry name" value="PEP_ENZYMES_PHOS_SITE"/>
    <property type="match status" value="1"/>
</dbReference>
<evidence type="ECO:0000259" key="16">
    <source>
        <dbReference type="Pfam" id="PF00391"/>
    </source>
</evidence>
<evidence type="ECO:0000256" key="4">
    <source>
        <dbReference type="ARBA" id="ARBA00007837"/>
    </source>
</evidence>
<dbReference type="InterPro" id="IPR015813">
    <property type="entry name" value="Pyrv/PenolPyrv_kinase-like_dom"/>
</dbReference>
<comment type="catalytic activity">
    <reaction evidence="14 15">
        <text>pyruvate + ATP + H2O = phosphoenolpyruvate + AMP + phosphate + 2 H(+)</text>
        <dbReference type="Rhea" id="RHEA:11364"/>
        <dbReference type="ChEBI" id="CHEBI:15361"/>
        <dbReference type="ChEBI" id="CHEBI:15377"/>
        <dbReference type="ChEBI" id="CHEBI:15378"/>
        <dbReference type="ChEBI" id="CHEBI:30616"/>
        <dbReference type="ChEBI" id="CHEBI:43474"/>
        <dbReference type="ChEBI" id="CHEBI:58702"/>
        <dbReference type="ChEBI" id="CHEBI:456215"/>
        <dbReference type="EC" id="2.7.9.2"/>
    </reaction>
</comment>
<dbReference type="FunFam" id="3.30.1490.20:FF:000010">
    <property type="entry name" value="Phosphoenolpyruvate synthase"/>
    <property type="match status" value="1"/>
</dbReference>
<dbReference type="Gene3D" id="3.30.1490.20">
    <property type="entry name" value="ATP-grasp fold, A domain"/>
    <property type="match status" value="1"/>
</dbReference>
<dbReference type="NCBIfam" id="NF005057">
    <property type="entry name" value="PRK06464.1"/>
    <property type="match status" value="1"/>
</dbReference>
<dbReference type="InterPro" id="IPR000121">
    <property type="entry name" value="PEP_util_C"/>
</dbReference>
<dbReference type="SUPFAM" id="SSF56059">
    <property type="entry name" value="Glutathione synthetase ATP-binding domain-like"/>
    <property type="match status" value="1"/>
</dbReference>
<evidence type="ECO:0000256" key="14">
    <source>
        <dbReference type="ARBA" id="ARBA00047700"/>
    </source>
</evidence>
<dbReference type="InterPro" id="IPR040442">
    <property type="entry name" value="Pyrv_kinase-like_dom_sf"/>
</dbReference>
<dbReference type="InterPro" id="IPR023151">
    <property type="entry name" value="PEP_util_CS"/>
</dbReference>
<dbReference type="Proteomes" id="UP000000719">
    <property type="component" value="Chromosome"/>
</dbReference>
<dbReference type="eggNOG" id="COG1080">
    <property type="taxonomic scope" value="Bacteria"/>
</dbReference>
<evidence type="ECO:0000256" key="15">
    <source>
        <dbReference type="PIRNR" id="PIRNR000854"/>
    </source>
</evidence>
<dbReference type="InterPro" id="IPR013815">
    <property type="entry name" value="ATP_grasp_subdomain_1"/>
</dbReference>
<feature type="domain" description="Pyruvate phosphate dikinase AMP/ATP-binding" evidence="17">
    <location>
        <begin position="16"/>
        <end position="329"/>
    </location>
</feature>
<evidence type="ECO:0000259" key="18">
    <source>
        <dbReference type="Pfam" id="PF02896"/>
    </source>
</evidence>
<keyword evidence="7 15" id="KW-0808">Transferase</keyword>
<dbReference type="eggNOG" id="COG0574">
    <property type="taxonomic scope" value="Bacteria"/>
</dbReference>
<sequence>MKYIKWFEELTGKDVNRVGGKGANLGELSQLGVSVPPGFCVTVDAYHRFIKEQGLDKVIATELRRVNRDDMESLKKISTKIRNIIISSKLSTQFERKLKENYNKLIDVSGGNSFVAVRSSATAEDLPEASFAGQQDTYLYVNGMAELKEKIKMCWASLWTVRAIFYREENGFEHPGVGLSAVVQLMVNSKKSGVLFTVNPVTNNDTEIMINSSWGLGEAIVSGMVTPDEFIVDKRNMKVIEQNPGTKNNMVVQNTKAMSGTEVVDISTYLGIDKVKKLSLKPEEIRELVEAALKIENHYGRPQDIEWAYTDRLYILQARPITTLKPRKKSLKPLVKGLSASPGIGKGKVKIINDMEKLNEVKEGDILVTVMTNPDMVPVMRKVAAVVTDEGGRTCHAAIVSRELGIPCIVGAGKATDILKDGMKVTVDATRGTVFSGFNFETSKERLNNNKSHNYAGSGYVPVTATKVYMNLGEPNLIDRYKDIPFDGIGLMRTEFIFSNYVGVHPLYLLKKGQGNILIRKMAEAVSKVARKIYPRKLVVRLSDFRTNEFRGLEGGEEVEPVENNPMIGWRGVARYISSRYEKGFRLECKAIKKVRDDYGLNNVYVMLPFVRTTWEVKKVLKILAEEGLERGPDFKVWIMAEVPSVIFLAEEFSRLIDGFSIGSNDLTQLIIGADRDSGILNQMGYFDERDPAVKMAIKRLITIAHRYDKTVSICGQGPSTYPELTEFLVQEGIDSISVNPDTVFETKKLVASIEKKIILNKLR</sequence>
<accession>B8CXK3</accession>
<dbReference type="KEGG" id="hor:Hore_12720"/>
<keyword evidence="9 15" id="KW-0547">Nucleotide-binding</keyword>
<dbReference type="Gene3D" id="3.50.30.10">
    <property type="entry name" value="Phosphohistidine domain"/>
    <property type="match status" value="1"/>
</dbReference>
<dbReference type="PIRSF" id="PIRSF000854">
    <property type="entry name" value="PEP_synthase"/>
    <property type="match status" value="1"/>
</dbReference>
<dbReference type="AlphaFoldDB" id="B8CXK3"/>
<evidence type="ECO:0000259" key="17">
    <source>
        <dbReference type="Pfam" id="PF01326"/>
    </source>
</evidence>
<evidence type="ECO:0000256" key="11">
    <source>
        <dbReference type="ARBA" id="ARBA00022840"/>
    </source>
</evidence>
<evidence type="ECO:0000256" key="8">
    <source>
        <dbReference type="ARBA" id="ARBA00022723"/>
    </source>
</evidence>
<dbReference type="PANTHER" id="PTHR43030:SF1">
    <property type="entry name" value="PHOSPHOENOLPYRUVATE SYNTHASE"/>
    <property type="match status" value="1"/>
</dbReference>
<evidence type="ECO:0000313" key="19">
    <source>
        <dbReference type="EMBL" id="ACL70022.1"/>
    </source>
</evidence>
<evidence type="ECO:0000256" key="5">
    <source>
        <dbReference type="ARBA" id="ARBA00011996"/>
    </source>
</evidence>
<dbReference type="OrthoDB" id="9765468at2"/>
<evidence type="ECO:0000256" key="2">
    <source>
        <dbReference type="ARBA" id="ARBA00002988"/>
    </source>
</evidence>
<dbReference type="RefSeq" id="WP_012636206.1">
    <property type="nucleotide sequence ID" value="NC_011899.1"/>
</dbReference>
<evidence type="ECO:0000256" key="13">
    <source>
        <dbReference type="ARBA" id="ARBA00033470"/>
    </source>
</evidence>
<organism evidence="19 20">
    <name type="scientific">Halothermothrix orenii (strain H 168 / OCM 544 / DSM 9562)</name>
    <dbReference type="NCBI Taxonomy" id="373903"/>
    <lineage>
        <taxon>Bacteria</taxon>
        <taxon>Bacillati</taxon>
        <taxon>Bacillota</taxon>
        <taxon>Clostridia</taxon>
        <taxon>Halanaerobiales</taxon>
        <taxon>Halothermotrichaceae</taxon>
        <taxon>Halothermothrix</taxon>
    </lineage>
</organism>
<evidence type="ECO:0000256" key="10">
    <source>
        <dbReference type="ARBA" id="ARBA00022777"/>
    </source>
</evidence>
<dbReference type="EMBL" id="CP001098">
    <property type="protein sequence ID" value="ACL70022.1"/>
    <property type="molecule type" value="Genomic_DNA"/>
</dbReference>
<keyword evidence="19" id="KW-0670">Pyruvate</keyword>
<keyword evidence="10 15" id="KW-0418">Kinase</keyword>
<keyword evidence="8 15" id="KW-0479">Metal-binding</keyword>
<feature type="domain" description="PEP-utilising enzyme mobile" evidence="16">
    <location>
        <begin position="362"/>
        <end position="432"/>
    </location>
</feature>
<dbReference type="SUPFAM" id="SSF52009">
    <property type="entry name" value="Phosphohistidine domain"/>
    <property type="match status" value="1"/>
</dbReference>
<dbReference type="HOGENOM" id="CLU_007308_6_2_9"/>
<comment type="cofactor">
    <cofactor evidence="1 15">
        <name>Mg(2+)</name>
        <dbReference type="ChEBI" id="CHEBI:18420"/>
    </cofactor>
</comment>
<comment type="function">
    <text evidence="2 15">Catalyzes the phosphorylation of pyruvate to phosphoenolpyruvate.</text>
</comment>
<dbReference type="InterPro" id="IPR008279">
    <property type="entry name" value="PEP-util_enz_mobile_dom"/>
</dbReference>
<evidence type="ECO:0000256" key="3">
    <source>
        <dbReference type="ARBA" id="ARBA00004742"/>
    </source>
</evidence>
<dbReference type="GO" id="GO:0046872">
    <property type="term" value="F:metal ion binding"/>
    <property type="evidence" value="ECO:0007669"/>
    <property type="project" value="UniProtKB-KW"/>
</dbReference>
<reference evidence="19 20" key="1">
    <citation type="journal article" date="2009" name="PLoS ONE">
        <title>Genome analysis of the anaerobic thermohalophilic bacterium Halothermothrix orenii.</title>
        <authorList>
            <person name="Mavromatis K."/>
            <person name="Ivanova N."/>
            <person name="Anderson I."/>
            <person name="Lykidis A."/>
            <person name="Hooper S.D."/>
            <person name="Sun H."/>
            <person name="Kunin V."/>
            <person name="Lapidus A."/>
            <person name="Hugenholtz P."/>
            <person name="Patel B."/>
            <person name="Kyrpides N.C."/>
        </authorList>
    </citation>
    <scope>NUCLEOTIDE SEQUENCE [LARGE SCALE GENOMIC DNA]</scope>
    <source>
        <strain evidence="20">H 168 / OCM 544 / DSM 9562</strain>
    </source>
</reference>
<dbReference type="InterPro" id="IPR002192">
    <property type="entry name" value="PPDK_AMP/ATP-bd"/>
</dbReference>
<dbReference type="Gene3D" id="3.20.20.60">
    <property type="entry name" value="Phosphoenolpyruvate-binding domains"/>
    <property type="match status" value="1"/>
</dbReference>
<gene>
    <name evidence="19" type="ordered locus">Hore_12720</name>
</gene>
<dbReference type="Pfam" id="PF01326">
    <property type="entry name" value="PPDK_N"/>
    <property type="match status" value="1"/>
</dbReference>
<dbReference type="Pfam" id="PF00391">
    <property type="entry name" value="PEP-utilizers"/>
    <property type="match status" value="1"/>
</dbReference>
<protein>
    <recommendedName>
        <fullName evidence="6 15">Phosphoenolpyruvate synthase</fullName>
        <shortName evidence="15">PEP synthase</shortName>
        <ecNumber evidence="5 15">2.7.9.2</ecNumber>
    </recommendedName>
    <alternativeName>
        <fullName evidence="13 15">Pyruvate, water dikinase</fullName>
    </alternativeName>
</protein>
<dbReference type="InterPro" id="IPR006319">
    <property type="entry name" value="PEP_synth"/>
</dbReference>
<evidence type="ECO:0000256" key="7">
    <source>
        <dbReference type="ARBA" id="ARBA00022679"/>
    </source>
</evidence>
<evidence type="ECO:0000256" key="6">
    <source>
        <dbReference type="ARBA" id="ARBA00021623"/>
    </source>
</evidence>
<comment type="similarity">
    <text evidence="4 15">Belongs to the PEP-utilizing enzyme family.</text>
</comment>
<dbReference type="GO" id="GO:0008986">
    <property type="term" value="F:pyruvate, water dikinase activity"/>
    <property type="evidence" value="ECO:0007669"/>
    <property type="project" value="UniProtKB-EC"/>
</dbReference>
<evidence type="ECO:0000256" key="9">
    <source>
        <dbReference type="ARBA" id="ARBA00022741"/>
    </source>
</evidence>
<evidence type="ECO:0000256" key="12">
    <source>
        <dbReference type="ARBA" id="ARBA00022842"/>
    </source>
</evidence>
<dbReference type="EC" id="2.7.9.2" evidence="5 15"/>
<keyword evidence="20" id="KW-1185">Reference proteome</keyword>
<proteinExistence type="inferred from homology"/>
<dbReference type="PROSITE" id="PS00742">
    <property type="entry name" value="PEP_ENZYMES_2"/>
    <property type="match status" value="1"/>
</dbReference>
<dbReference type="UniPathway" id="UPA00138"/>
<dbReference type="STRING" id="373903.Hore_12720"/>
<dbReference type="Gene3D" id="3.30.470.20">
    <property type="entry name" value="ATP-grasp fold, B domain"/>
    <property type="match status" value="1"/>
</dbReference>
<keyword evidence="11 15" id="KW-0067">ATP-binding</keyword>
<dbReference type="Pfam" id="PF02896">
    <property type="entry name" value="PEP-utilizers_C"/>
    <property type="match status" value="1"/>
</dbReference>
<dbReference type="InterPro" id="IPR018274">
    <property type="entry name" value="PEP_util_AS"/>
</dbReference>
<keyword evidence="12 15" id="KW-0460">Magnesium</keyword>
<dbReference type="GO" id="GO:0005524">
    <property type="term" value="F:ATP binding"/>
    <property type="evidence" value="ECO:0007669"/>
    <property type="project" value="UniProtKB-KW"/>
</dbReference>
<evidence type="ECO:0000313" key="20">
    <source>
        <dbReference type="Proteomes" id="UP000000719"/>
    </source>
</evidence>